<evidence type="ECO:0000256" key="3">
    <source>
        <dbReference type="ARBA" id="ARBA00023002"/>
    </source>
</evidence>
<dbReference type="GO" id="GO:0008726">
    <property type="term" value="F:alkanesulfonate monooxygenase activity"/>
    <property type="evidence" value="ECO:0007669"/>
    <property type="project" value="TreeGrafter"/>
</dbReference>
<evidence type="ECO:0000259" key="5">
    <source>
        <dbReference type="Pfam" id="PF00296"/>
    </source>
</evidence>
<dbReference type="OrthoDB" id="9814695at2"/>
<dbReference type="InterPro" id="IPR050172">
    <property type="entry name" value="SsuD_RutA_monooxygenase"/>
</dbReference>
<name>B0T3N5_CAUSK</name>
<accession>B0T3N5</accession>
<dbReference type="eggNOG" id="COG2141">
    <property type="taxonomic scope" value="Bacteria"/>
</dbReference>
<dbReference type="KEGG" id="cak:Caul_1792"/>
<sequence>MFHSPSKHKDFGVFMPMANGGWIISKNAPKLDGLYPQNRAAAVLADELGLDFLMAMGKFRGFGGETNHWGVTLESVTMMAALAEATQNIRVWATIHPLLQNPAVAAKMIATLDHISGGRAGLNIVAGAYKGEFEQMGAWDDALDHDGRYRLTEEWTTVVKRLWKEDSVDFAGEFFTMKDCQSAPKPLSQPRPSIICAGMSERGFQFSVREADAVFVGGRTPDERRDASLRAKAAAERLGTTIRTYAMCTIVHGETDAEAQATAKRYDEGADIDAIIAMLQSWGMGGGDLRAKALATGAFMTQTAIGSPATCAEKIREFVDYAELDGLMLIFPDYVAGLTMFGAEILPGLRAVYS</sequence>
<keyword evidence="2" id="KW-0288">FMN</keyword>
<keyword evidence="4" id="KW-0503">Monooxygenase</keyword>
<evidence type="ECO:0000256" key="1">
    <source>
        <dbReference type="ARBA" id="ARBA00022630"/>
    </source>
</evidence>
<keyword evidence="1" id="KW-0285">Flavoprotein</keyword>
<dbReference type="CDD" id="cd01094">
    <property type="entry name" value="Alkanesulfonate_monoxygenase"/>
    <property type="match status" value="1"/>
</dbReference>
<dbReference type="EMBL" id="CP000927">
    <property type="protein sequence ID" value="ABZ70921.1"/>
    <property type="molecule type" value="Genomic_DNA"/>
</dbReference>
<dbReference type="GO" id="GO:0046306">
    <property type="term" value="P:alkanesulfonate catabolic process"/>
    <property type="evidence" value="ECO:0007669"/>
    <property type="project" value="TreeGrafter"/>
</dbReference>
<evidence type="ECO:0000256" key="2">
    <source>
        <dbReference type="ARBA" id="ARBA00022643"/>
    </source>
</evidence>
<evidence type="ECO:0000313" key="6">
    <source>
        <dbReference type="EMBL" id="ABZ70921.1"/>
    </source>
</evidence>
<dbReference type="HOGENOM" id="CLU_027853_1_1_5"/>
<dbReference type="Pfam" id="PF00296">
    <property type="entry name" value="Bac_luciferase"/>
    <property type="match status" value="1"/>
</dbReference>
<dbReference type="PANTHER" id="PTHR42847">
    <property type="entry name" value="ALKANESULFONATE MONOOXYGENASE"/>
    <property type="match status" value="1"/>
</dbReference>
<evidence type="ECO:0000256" key="4">
    <source>
        <dbReference type="ARBA" id="ARBA00023033"/>
    </source>
</evidence>
<keyword evidence="3" id="KW-0560">Oxidoreductase</keyword>
<protein>
    <submittedName>
        <fullName evidence="6">Luciferase family protein</fullName>
    </submittedName>
</protein>
<reference evidence="6" key="1">
    <citation type="submission" date="2008-01" db="EMBL/GenBank/DDBJ databases">
        <title>Complete sequence of chromosome of Caulobacter sp. K31.</title>
        <authorList>
            <consortium name="US DOE Joint Genome Institute"/>
            <person name="Copeland A."/>
            <person name="Lucas S."/>
            <person name="Lapidus A."/>
            <person name="Barry K."/>
            <person name="Glavina del Rio T."/>
            <person name="Dalin E."/>
            <person name="Tice H."/>
            <person name="Pitluck S."/>
            <person name="Bruce D."/>
            <person name="Goodwin L."/>
            <person name="Thompson L.S."/>
            <person name="Brettin T."/>
            <person name="Detter J.C."/>
            <person name="Han C."/>
            <person name="Schmutz J."/>
            <person name="Larimer F."/>
            <person name="Land M."/>
            <person name="Hauser L."/>
            <person name="Kyrpides N."/>
            <person name="Kim E."/>
            <person name="Stephens C."/>
            <person name="Richardson P."/>
        </authorList>
    </citation>
    <scope>NUCLEOTIDE SEQUENCE [LARGE SCALE GENOMIC DNA]</scope>
    <source>
        <strain evidence="6">K31</strain>
    </source>
</reference>
<organism evidence="6">
    <name type="scientific">Caulobacter sp. (strain K31)</name>
    <dbReference type="NCBI Taxonomy" id="366602"/>
    <lineage>
        <taxon>Bacteria</taxon>
        <taxon>Pseudomonadati</taxon>
        <taxon>Pseudomonadota</taxon>
        <taxon>Alphaproteobacteria</taxon>
        <taxon>Caulobacterales</taxon>
        <taxon>Caulobacteraceae</taxon>
        <taxon>Caulobacter</taxon>
    </lineage>
</organism>
<dbReference type="SUPFAM" id="SSF51679">
    <property type="entry name" value="Bacterial luciferase-like"/>
    <property type="match status" value="1"/>
</dbReference>
<dbReference type="PANTHER" id="PTHR42847:SF4">
    <property type="entry name" value="ALKANESULFONATE MONOOXYGENASE-RELATED"/>
    <property type="match status" value="1"/>
</dbReference>
<dbReference type="AlphaFoldDB" id="B0T3N5"/>
<feature type="domain" description="Luciferase-like" evidence="5">
    <location>
        <begin position="11"/>
        <end position="320"/>
    </location>
</feature>
<proteinExistence type="predicted"/>
<dbReference type="InterPro" id="IPR011251">
    <property type="entry name" value="Luciferase-like_dom"/>
</dbReference>
<dbReference type="STRING" id="366602.Caul_1792"/>
<gene>
    <name evidence="6" type="ordered locus">Caul_1792</name>
</gene>
<dbReference type="InterPro" id="IPR036661">
    <property type="entry name" value="Luciferase-like_sf"/>
</dbReference>
<dbReference type="Gene3D" id="3.20.20.30">
    <property type="entry name" value="Luciferase-like domain"/>
    <property type="match status" value="1"/>
</dbReference>